<keyword evidence="4" id="KW-1185">Reference proteome</keyword>
<dbReference type="InterPro" id="IPR032675">
    <property type="entry name" value="LRR_dom_sf"/>
</dbReference>
<reference evidence="3 4" key="1">
    <citation type="journal article" date="2018" name="Mol. Plant">
        <title>The genome of Artemisia annua provides insight into the evolution of Asteraceae family and artemisinin biosynthesis.</title>
        <authorList>
            <person name="Shen Q."/>
            <person name="Zhang L."/>
            <person name="Liao Z."/>
            <person name="Wang S."/>
            <person name="Yan T."/>
            <person name="Shi P."/>
            <person name="Liu M."/>
            <person name="Fu X."/>
            <person name="Pan Q."/>
            <person name="Wang Y."/>
            <person name="Lv Z."/>
            <person name="Lu X."/>
            <person name="Zhang F."/>
            <person name="Jiang W."/>
            <person name="Ma Y."/>
            <person name="Chen M."/>
            <person name="Hao X."/>
            <person name="Li L."/>
            <person name="Tang Y."/>
            <person name="Lv G."/>
            <person name="Zhou Y."/>
            <person name="Sun X."/>
            <person name="Brodelius P.E."/>
            <person name="Rose J.K.C."/>
            <person name="Tang K."/>
        </authorList>
    </citation>
    <scope>NUCLEOTIDE SEQUENCE [LARGE SCALE GENOMIC DNA]</scope>
    <source>
        <strain evidence="4">cv. Huhao1</strain>
        <tissue evidence="3">Leaf</tissue>
    </source>
</reference>
<protein>
    <submittedName>
        <fullName evidence="3">Leucine-rich repeat, cysteine-containing subtype</fullName>
    </submittedName>
</protein>
<dbReference type="InterPro" id="IPR050648">
    <property type="entry name" value="F-box_LRR-repeat"/>
</dbReference>
<dbReference type="EMBL" id="PKPP01007039">
    <property type="protein sequence ID" value="PWA54545.1"/>
    <property type="molecule type" value="Genomic_DNA"/>
</dbReference>
<dbReference type="AlphaFoldDB" id="A0A2U1LZV3"/>
<dbReference type="OrthoDB" id="1870722at2759"/>
<dbReference type="InterPro" id="IPR006553">
    <property type="entry name" value="Leu-rich_rpt_Cys-con_subtyp"/>
</dbReference>
<name>A0A2U1LZV3_ARTAN</name>
<evidence type="ECO:0000259" key="2">
    <source>
        <dbReference type="Pfam" id="PF25372"/>
    </source>
</evidence>
<dbReference type="Proteomes" id="UP000245207">
    <property type="component" value="Unassembled WGS sequence"/>
</dbReference>
<organism evidence="3 4">
    <name type="scientific">Artemisia annua</name>
    <name type="common">Sweet wormwood</name>
    <dbReference type="NCBI Taxonomy" id="35608"/>
    <lineage>
        <taxon>Eukaryota</taxon>
        <taxon>Viridiplantae</taxon>
        <taxon>Streptophyta</taxon>
        <taxon>Embryophyta</taxon>
        <taxon>Tracheophyta</taxon>
        <taxon>Spermatophyta</taxon>
        <taxon>Magnoliopsida</taxon>
        <taxon>eudicotyledons</taxon>
        <taxon>Gunneridae</taxon>
        <taxon>Pentapetalae</taxon>
        <taxon>asterids</taxon>
        <taxon>campanulids</taxon>
        <taxon>Asterales</taxon>
        <taxon>Asteraceae</taxon>
        <taxon>Asteroideae</taxon>
        <taxon>Anthemideae</taxon>
        <taxon>Artemisiinae</taxon>
        <taxon>Artemisia</taxon>
    </lineage>
</organism>
<dbReference type="Pfam" id="PF25372">
    <property type="entry name" value="DUF7885"/>
    <property type="match status" value="1"/>
</dbReference>
<dbReference type="Gene3D" id="3.80.10.10">
    <property type="entry name" value="Ribonuclease Inhibitor"/>
    <property type="match status" value="3"/>
</dbReference>
<dbReference type="InterPro" id="IPR057207">
    <property type="entry name" value="FBXL15_LRR"/>
</dbReference>
<proteinExistence type="predicted"/>
<sequence>MEPLGDDELLSIFNKIHDDSDRIAFYQVSKQFLKVACIRLRWLHIDSPRLLKDVLHASPYLVKFECNKPLQNTYMELVARSCPNLRYLKLDCYRKFDFDFDDDGLCAVAKACSRLRAVDLDGRLHVGDVGVDCLVRSCKDLETLSLSRCARVTDESLKSIRKSNRLAYLYLRGCLITDKGLEYLTKGDSLKNNLKELILDECDRISDNGISYLKQMVNLTQLSLSKCGVNITDSGIALSQIPNIEALNLSWLINVTDISLSHIASNCKKLEHMDLQGCDAITGAEMVILACRSLYAIQLSKRRAMFASCH</sequence>
<comment type="caution">
    <text evidence="3">The sequence shown here is derived from an EMBL/GenBank/DDBJ whole genome shotgun (WGS) entry which is preliminary data.</text>
</comment>
<accession>A0A2U1LZV3</accession>
<dbReference type="SMART" id="SM00367">
    <property type="entry name" value="LRR_CC"/>
    <property type="match status" value="7"/>
</dbReference>
<dbReference type="PANTHER" id="PTHR13382">
    <property type="entry name" value="MITOCHONDRIAL ATP SYNTHASE COUPLING FACTOR B"/>
    <property type="match status" value="1"/>
</dbReference>
<dbReference type="PANTHER" id="PTHR13382:SF30">
    <property type="entry name" value="F-BOX_LRR-REPEAT PROTEIN 4-LIKE"/>
    <property type="match status" value="1"/>
</dbReference>
<evidence type="ECO:0000313" key="3">
    <source>
        <dbReference type="EMBL" id="PWA54545.1"/>
    </source>
</evidence>
<evidence type="ECO:0000313" key="4">
    <source>
        <dbReference type="Proteomes" id="UP000245207"/>
    </source>
</evidence>
<feature type="domain" description="F-box/LRR-repeat protein 15-like leucin rich repeat" evidence="2">
    <location>
        <begin position="137"/>
        <end position="213"/>
    </location>
</feature>
<dbReference type="SUPFAM" id="SSF52047">
    <property type="entry name" value="RNI-like"/>
    <property type="match status" value="1"/>
</dbReference>
<keyword evidence="1" id="KW-0833">Ubl conjugation pathway</keyword>
<dbReference type="STRING" id="35608.A0A2U1LZV3"/>
<evidence type="ECO:0000256" key="1">
    <source>
        <dbReference type="ARBA" id="ARBA00022786"/>
    </source>
</evidence>
<gene>
    <name evidence="3" type="ORF">CTI12_AA157470</name>
</gene>
<dbReference type="GO" id="GO:0005737">
    <property type="term" value="C:cytoplasm"/>
    <property type="evidence" value="ECO:0007669"/>
    <property type="project" value="TreeGrafter"/>
</dbReference>